<evidence type="ECO:0000313" key="2">
    <source>
        <dbReference type="Proteomes" id="UP001488838"/>
    </source>
</evidence>
<organism evidence="1 2">
    <name type="scientific">Myodes glareolus</name>
    <name type="common">Bank vole</name>
    <name type="synonym">Clethrionomys glareolus</name>
    <dbReference type="NCBI Taxonomy" id="447135"/>
    <lineage>
        <taxon>Eukaryota</taxon>
        <taxon>Metazoa</taxon>
        <taxon>Chordata</taxon>
        <taxon>Craniata</taxon>
        <taxon>Vertebrata</taxon>
        <taxon>Euteleostomi</taxon>
        <taxon>Mammalia</taxon>
        <taxon>Eutheria</taxon>
        <taxon>Euarchontoglires</taxon>
        <taxon>Glires</taxon>
        <taxon>Rodentia</taxon>
        <taxon>Myomorpha</taxon>
        <taxon>Muroidea</taxon>
        <taxon>Cricetidae</taxon>
        <taxon>Arvicolinae</taxon>
        <taxon>Myodes</taxon>
    </lineage>
</organism>
<accession>A0AAW0HQQ7</accession>
<comment type="caution">
    <text evidence="1">The sequence shown here is derived from an EMBL/GenBank/DDBJ whole genome shotgun (WGS) entry which is preliminary data.</text>
</comment>
<protein>
    <submittedName>
        <fullName evidence="1">Uncharacterized protein</fullName>
    </submittedName>
</protein>
<keyword evidence="2" id="KW-1185">Reference proteome</keyword>
<sequence length="11" mass="1337">MFQVAGRRERS</sequence>
<reference evidence="1 2" key="1">
    <citation type="journal article" date="2023" name="bioRxiv">
        <title>Conserved and derived expression patterns and positive selection on dental genes reveal complex evolutionary context of ever-growing rodent molars.</title>
        <authorList>
            <person name="Calamari Z.T."/>
            <person name="Song A."/>
            <person name="Cohen E."/>
            <person name="Akter M."/>
            <person name="Roy R.D."/>
            <person name="Hallikas O."/>
            <person name="Christensen M.M."/>
            <person name="Li P."/>
            <person name="Marangoni P."/>
            <person name="Jernvall J."/>
            <person name="Klein O.D."/>
        </authorList>
    </citation>
    <scope>NUCLEOTIDE SEQUENCE [LARGE SCALE GENOMIC DNA]</scope>
    <source>
        <strain evidence="1">V071</strain>
    </source>
</reference>
<name>A0AAW0HQQ7_MYOGA</name>
<dbReference type="EMBL" id="JBBHLL010000379">
    <property type="protein sequence ID" value="KAK7804424.1"/>
    <property type="molecule type" value="Genomic_DNA"/>
</dbReference>
<dbReference type="Proteomes" id="UP001488838">
    <property type="component" value="Unassembled WGS sequence"/>
</dbReference>
<evidence type="ECO:0000313" key="1">
    <source>
        <dbReference type="EMBL" id="KAK7804424.1"/>
    </source>
</evidence>
<gene>
    <name evidence="1" type="ORF">U0070_017037</name>
</gene>
<proteinExistence type="predicted"/>